<dbReference type="OrthoDB" id="1767861at2"/>
<dbReference type="Proteomes" id="UP000480185">
    <property type="component" value="Unassembled WGS sequence"/>
</dbReference>
<evidence type="ECO:0008006" key="4">
    <source>
        <dbReference type="Google" id="ProtNLM"/>
    </source>
</evidence>
<evidence type="ECO:0000313" key="2">
    <source>
        <dbReference type="EMBL" id="MRG84777.1"/>
    </source>
</evidence>
<dbReference type="Pfam" id="PF13469">
    <property type="entry name" value="Sulfotransfer_3"/>
    <property type="match status" value="1"/>
</dbReference>
<dbReference type="RefSeq" id="WP_153726755.1">
    <property type="nucleotide sequence ID" value="NZ_WJNH01000001.1"/>
</dbReference>
<name>A0A6G1X1A7_9BACI</name>
<evidence type="ECO:0000313" key="3">
    <source>
        <dbReference type="Proteomes" id="UP000480185"/>
    </source>
</evidence>
<sequence length="296" mass="35084">MENVFPPIFIGGSGRSGTTLLVDMLGLHKDLSPIYETDFVSYIIDLFYRSSKEKFYENKLKYRKYVEQWSELLPQRPHNKQTYERYVHGPHYINFSKQEMRDVTDKFLSELTLANIDKSVITYLNELFSLHSKNDNKLCWVNKTPAYVNYSEQLLKWFPNMKFIHIIRDGRDVALSVRDRIGPKDFSVLADWWMNQVLLGMSFGRKHPHNYIEVKYEDLILTPSKTLNFIFNSLRDSNQRVDNNQLEDIIEQSYDLNESMIGKWKAYPYQEEIFEFTTKSNTLLQYLEYGGISKNV</sequence>
<dbReference type="GO" id="GO:0008476">
    <property type="term" value="F:protein-tyrosine sulfotransferase activity"/>
    <property type="evidence" value="ECO:0007669"/>
    <property type="project" value="InterPro"/>
</dbReference>
<keyword evidence="1" id="KW-0808">Transferase</keyword>
<keyword evidence="3" id="KW-1185">Reference proteome</keyword>
<evidence type="ECO:0000256" key="1">
    <source>
        <dbReference type="ARBA" id="ARBA00022679"/>
    </source>
</evidence>
<dbReference type="AlphaFoldDB" id="A0A6G1X1A7"/>
<proteinExistence type="predicted"/>
<organism evidence="2 3">
    <name type="scientific">Salinibacillus xinjiangensis</name>
    <dbReference type="NCBI Taxonomy" id="1229268"/>
    <lineage>
        <taxon>Bacteria</taxon>
        <taxon>Bacillati</taxon>
        <taxon>Bacillota</taxon>
        <taxon>Bacilli</taxon>
        <taxon>Bacillales</taxon>
        <taxon>Bacillaceae</taxon>
        <taxon>Salinibacillus</taxon>
    </lineage>
</organism>
<dbReference type="PANTHER" id="PTHR12788">
    <property type="entry name" value="PROTEIN-TYROSINE SULFOTRANSFERASE 2"/>
    <property type="match status" value="1"/>
</dbReference>
<dbReference type="SUPFAM" id="SSF52540">
    <property type="entry name" value="P-loop containing nucleoside triphosphate hydrolases"/>
    <property type="match status" value="1"/>
</dbReference>
<protein>
    <recommendedName>
        <fullName evidence="4">Sulfotransferase</fullName>
    </recommendedName>
</protein>
<reference evidence="2 3" key="1">
    <citation type="submission" date="2019-11" db="EMBL/GenBank/DDBJ databases">
        <authorList>
            <person name="Li J."/>
        </authorList>
    </citation>
    <scope>NUCLEOTIDE SEQUENCE [LARGE SCALE GENOMIC DNA]</scope>
    <source>
        <strain evidence="2 3">J4</strain>
    </source>
</reference>
<comment type="caution">
    <text evidence="2">The sequence shown here is derived from an EMBL/GenBank/DDBJ whole genome shotgun (WGS) entry which is preliminary data.</text>
</comment>
<dbReference type="InterPro" id="IPR027417">
    <property type="entry name" value="P-loop_NTPase"/>
</dbReference>
<dbReference type="EMBL" id="WJNH01000001">
    <property type="protein sequence ID" value="MRG84777.1"/>
    <property type="molecule type" value="Genomic_DNA"/>
</dbReference>
<dbReference type="InterPro" id="IPR026634">
    <property type="entry name" value="TPST-like"/>
</dbReference>
<dbReference type="PANTHER" id="PTHR12788:SF10">
    <property type="entry name" value="PROTEIN-TYROSINE SULFOTRANSFERASE"/>
    <property type="match status" value="1"/>
</dbReference>
<accession>A0A6G1X1A7</accession>
<dbReference type="Gene3D" id="3.40.50.300">
    <property type="entry name" value="P-loop containing nucleotide triphosphate hydrolases"/>
    <property type="match status" value="1"/>
</dbReference>
<gene>
    <name evidence="2" type="ORF">GH754_00385</name>
</gene>